<dbReference type="KEGG" id="more:E1B28_013129"/>
<name>A0A9P7RNZ0_9AGAR</name>
<dbReference type="RefSeq" id="XP_043003620.1">
    <property type="nucleotide sequence ID" value="XM_043158276.1"/>
</dbReference>
<dbReference type="AlphaFoldDB" id="A0A9P7RNZ0"/>
<dbReference type="EMBL" id="CM032189">
    <property type="protein sequence ID" value="KAG7087149.1"/>
    <property type="molecule type" value="Genomic_DNA"/>
</dbReference>
<dbReference type="GeneID" id="66082204"/>
<comment type="caution">
    <text evidence="1">The sequence shown here is derived from an EMBL/GenBank/DDBJ whole genome shotgun (WGS) entry which is preliminary data.</text>
</comment>
<evidence type="ECO:0000313" key="2">
    <source>
        <dbReference type="Proteomes" id="UP001049176"/>
    </source>
</evidence>
<reference evidence="1" key="1">
    <citation type="journal article" date="2021" name="Genome Biol. Evol.">
        <title>The assembled and annotated genome of the fairy-ring fungus Marasmius oreades.</title>
        <authorList>
            <person name="Hiltunen M."/>
            <person name="Ament-Velasquez S.L."/>
            <person name="Johannesson H."/>
        </authorList>
    </citation>
    <scope>NUCLEOTIDE SEQUENCE</scope>
    <source>
        <strain evidence="1">03SP1</strain>
    </source>
</reference>
<dbReference type="Proteomes" id="UP001049176">
    <property type="component" value="Chromosome 9"/>
</dbReference>
<sequence length="244" mass="27125">MLDGDGDLIGLDPLCVAQVSLKETNRLNELVLDIYDISTISQTLPKFPHSRTTSWTCSPLGPSAVSHWVPLIQDIQALAKCCRSTLNWTDNEILKNFDEQKVYPGTVIQILCSKEVYYDYRDGSLLAARPTQKIANQTTLLNPKPVLPIRVLDPRNFDPRETVPTTFSTSYFIQDVLLALGRPSSKTVNGSDNAIHLHIPVVLLLAATNPSRYGRLIDQPSPPISRKFYLIGGAPSIIDINRED</sequence>
<keyword evidence="2" id="KW-1185">Reference proteome</keyword>
<accession>A0A9P7RNZ0</accession>
<organism evidence="1 2">
    <name type="scientific">Marasmius oreades</name>
    <name type="common">fairy-ring Marasmius</name>
    <dbReference type="NCBI Taxonomy" id="181124"/>
    <lineage>
        <taxon>Eukaryota</taxon>
        <taxon>Fungi</taxon>
        <taxon>Dikarya</taxon>
        <taxon>Basidiomycota</taxon>
        <taxon>Agaricomycotina</taxon>
        <taxon>Agaricomycetes</taxon>
        <taxon>Agaricomycetidae</taxon>
        <taxon>Agaricales</taxon>
        <taxon>Marasmiineae</taxon>
        <taxon>Marasmiaceae</taxon>
        <taxon>Marasmius</taxon>
    </lineage>
</organism>
<evidence type="ECO:0000313" key="1">
    <source>
        <dbReference type="EMBL" id="KAG7087149.1"/>
    </source>
</evidence>
<gene>
    <name evidence="1" type="ORF">E1B28_013129</name>
</gene>
<proteinExistence type="predicted"/>
<protein>
    <submittedName>
        <fullName evidence="1">Uncharacterized protein</fullName>
    </submittedName>
</protein>